<protein>
    <recommendedName>
        <fullName evidence="4">DUF998 domain-containing protein</fullName>
    </recommendedName>
</protein>
<keyword evidence="1" id="KW-0812">Transmembrane</keyword>
<comment type="caution">
    <text evidence="2">The sequence shown here is derived from an EMBL/GenBank/DDBJ whole genome shotgun (WGS) entry which is preliminary data.</text>
</comment>
<gene>
    <name evidence="2" type="ORF">TEK04_15940</name>
</gene>
<evidence type="ECO:0008006" key="4">
    <source>
        <dbReference type="Google" id="ProtNLM"/>
    </source>
</evidence>
<sequence length="211" mass="21832">MTTTAPGPGRVRDDTWMWALVGLALGLFSLGFVVRWRCSVGRCALGGNEWLFDLDAVGGLPRLFTTSLFVAATVCAVRVAARSAGRRALWWAAVAAVGVGLVFAKLASAHSVLERVDGAGLTLAVGSLASVVGLPVLGWLGRAWRVPGSRDVVLALAVYALAALGLDRVTGLVAGLDPGPLPVAAATFVEELGEALAALAVLVVVRRLPQR</sequence>
<keyword evidence="1" id="KW-1133">Transmembrane helix</keyword>
<feature type="transmembrane region" description="Helical" evidence="1">
    <location>
        <begin position="88"/>
        <end position="107"/>
    </location>
</feature>
<feature type="transmembrane region" description="Helical" evidence="1">
    <location>
        <begin position="181"/>
        <end position="205"/>
    </location>
</feature>
<accession>A0ABU8DX17</accession>
<keyword evidence="1" id="KW-0472">Membrane</keyword>
<feature type="transmembrane region" description="Helical" evidence="1">
    <location>
        <begin position="119"/>
        <end position="140"/>
    </location>
</feature>
<reference evidence="2 3" key="1">
    <citation type="submission" date="2024-03" db="EMBL/GenBank/DDBJ databases">
        <title>Draft genome sequence of Klenkia sp. LSe6-5.</title>
        <authorList>
            <person name="Duangmal K."/>
            <person name="Chantavorakit T."/>
        </authorList>
    </citation>
    <scope>NUCLEOTIDE SEQUENCE [LARGE SCALE GENOMIC DNA]</scope>
    <source>
        <strain evidence="2 3">LSe6-5</strain>
    </source>
</reference>
<feature type="transmembrane region" description="Helical" evidence="1">
    <location>
        <begin position="16"/>
        <end position="34"/>
    </location>
</feature>
<evidence type="ECO:0000313" key="2">
    <source>
        <dbReference type="EMBL" id="MEI4273218.1"/>
    </source>
</evidence>
<name>A0ABU8DX17_9ACTN</name>
<feature type="transmembrane region" description="Helical" evidence="1">
    <location>
        <begin position="152"/>
        <end position="175"/>
    </location>
</feature>
<keyword evidence="3" id="KW-1185">Reference proteome</keyword>
<proteinExistence type="predicted"/>
<dbReference type="Proteomes" id="UP001361570">
    <property type="component" value="Unassembled WGS sequence"/>
</dbReference>
<dbReference type="EMBL" id="JBAPLU010000018">
    <property type="protein sequence ID" value="MEI4273218.1"/>
    <property type="molecule type" value="Genomic_DNA"/>
</dbReference>
<evidence type="ECO:0000313" key="3">
    <source>
        <dbReference type="Proteomes" id="UP001361570"/>
    </source>
</evidence>
<evidence type="ECO:0000256" key="1">
    <source>
        <dbReference type="SAM" id="Phobius"/>
    </source>
</evidence>
<dbReference type="RefSeq" id="WP_336405340.1">
    <property type="nucleotide sequence ID" value="NZ_JBAPLU010000018.1"/>
</dbReference>
<organism evidence="2 3">
    <name type="scientific">Klenkia sesuvii</name>
    <dbReference type="NCBI Taxonomy" id="3103137"/>
    <lineage>
        <taxon>Bacteria</taxon>
        <taxon>Bacillati</taxon>
        <taxon>Actinomycetota</taxon>
        <taxon>Actinomycetes</taxon>
        <taxon>Geodermatophilales</taxon>
        <taxon>Geodermatophilaceae</taxon>
        <taxon>Klenkia</taxon>
    </lineage>
</organism>